<dbReference type="GO" id="GO:0005886">
    <property type="term" value="C:plasma membrane"/>
    <property type="evidence" value="ECO:0007669"/>
    <property type="project" value="UniProtKB-SubCell"/>
</dbReference>
<evidence type="ECO:0000256" key="1">
    <source>
        <dbReference type="ARBA" id="ARBA00004651"/>
    </source>
</evidence>
<feature type="transmembrane region" description="Helical" evidence="8">
    <location>
        <begin position="50"/>
        <end position="72"/>
    </location>
</feature>
<evidence type="ECO:0000256" key="6">
    <source>
        <dbReference type="ARBA" id="ARBA00022989"/>
    </source>
</evidence>
<dbReference type="InterPro" id="IPR002293">
    <property type="entry name" value="AA/rel_permease1"/>
</dbReference>
<comment type="caution">
    <text evidence="9">The sequence shown here is derived from an EMBL/GenBank/DDBJ whole genome shotgun (WGS) entry which is preliminary data.</text>
</comment>
<comment type="similarity">
    <text evidence="2">Belongs to the amino acid-polyamine-organocation (APC) superfamily. L-type amino acid transporter (LAT) (TC 2.A.3.8) family.</text>
</comment>
<dbReference type="PANTHER" id="PTHR11785">
    <property type="entry name" value="AMINO ACID TRANSPORTER"/>
    <property type="match status" value="1"/>
</dbReference>
<proteinExistence type="inferred from homology"/>
<evidence type="ECO:0000256" key="5">
    <source>
        <dbReference type="ARBA" id="ARBA00022692"/>
    </source>
</evidence>
<protein>
    <recommendedName>
        <fullName evidence="11">Y+L amino acid transporter 2</fullName>
    </recommendedName>
</protein>
<evidence type="ECO:0000313" key="9">
    <source>
        <dbReference type="EMBL" id="CAJ0593271.1"/>
    </source>
</evidence>
<dbReference type="Pfam" id="PF13520">
    <property type="entry name" value="AA_permease_2"/>
    <property type="match status" value="1"/>
</dbReference>
<keyword evidence="7 8" id="KW-0472">Membrane</keyword>
<feature type="transmembrane region" description="Helical" evidence="8">
    <location>
        <begin position="364"/>
        <end position="384"/>
    </location>
</feature>
<keyword evidence="6 8" id="KW-1133">Transmembrane helix</keyword>
<feature type="transmembrane region" description="Helical" evidence="8">
    <location>
        <begin position="333"/>
        <end position="358"/>
    </location>
</feature>
<feature type="transmembrane region" description="Helical" evidence="8">
    <location>
        <begin position="207"/>
        <end position="225"/>
    </location>
</feature>
<keyword evidence="10" id="KW-1185">Reference proteome</keyword>
<accession>A0AA36DV07</accession>
<dbReference type="GO" id="GO:0015179">
    <property type="term" value="F:L-amino acid transmembrane transporter activity"/>
    <property type="evidence" value="ECO:0007669"/>
    <property type="project" value="TreeGrafter"/>
</dbReference>
<dbReference type="FunFam" id="1.20.1740.10:FF:000003">
    <property type="entry name" value="Y+L amino acid transporter 1 isoform X1"/>
    <property type="match status" value="1"/>
</dbReference>
<evidence type="ECO:0008006" key="11">
    <source>
        <dbReference type="Google" id="ProtNLM"/>
    </source>
</evidence>
<feature type="transmembrane region" description="Helical" evidence="8">
    <location>
        <begin position="99"/>
        <end position="125"/>
    </location>
</feature>
<keyword evidence="5 8" id="KW-0812">Transmembrane</keyword>
<evidence type="ECO:0000256" key="4">
    <source>
        <dbReference type="ARBA" id="ARBA00022475"/>
    </source>
</evidence>
<gene>
    <name evidence="9" type="ORF">CYNAS_LOCUS5254</name>
</gene>
<dbReference type="Proteomes" id="UP001176961">
    <property type="component" value="Unassembled WGS sequence"/>
</dbReference>
<evidence type="ECO:0000256" key="8">
    <source>
        <dbReference type="SAM" id="Phobius"/>
    </source>
</evidence>
<reference evidence="9" key="1">
    <citation type="submission" date="2023-07" db="EMBL/GenBank/DDBJ databases">
        <authorList>
            <consortium name="CYATHOMIX"/>
        </authorList>
    </citation>
    <scope>NUCLEOTIDE SEQUENCE</scope>
    <source>
        <strain evidence="9">N/A</strain>
    </source>
</reference>
<dbReference type="InterPro" id="IPR050598">
    <property type="entry name" value="AminoAcid_Transporter"/>
</dbReference>
<evidence type="ECO:0000256" key="2">
    <source>
        <dbReference type="ARBA" id="ARBA00007040"/>
    </source>
</evidence>
<evidence type="ECO:0000256" key="3">
    <source>
        <dbReference type="ARBA" id="ARBA00022448"/>
    </source>
</evidence>
<comment type="subcellular location">
    <subcellularLocation>
        <location evidence="1">Cell membrane</location>
        <topology evidence="1">Multi-pass membrane protein</topology>
    </subcellularLocation>
</comment>
<sequence length="451" mass="48994">MGKKFSDAGSEVKLKPQISLFSGCAIVVGCIVGSGIFVSPKGVLQDAGSVGLSLSVWLLSGVYSMLGALCYAELGTRIPKSGGDYAYINEAFGPLPSFLFLWVSLVIICPTSNAIVALTFANYILKPVFPNCEVPEKAVALLAACAIALLTFINSWNVQLATRFNNFFTVTKVAALACIIIAGLIWLGTGHVEYFRMPDFLAGSQTSPSRLALAFYSGVFTYNGYSYLNFVTEELKDPYKNLPRAIYISMPSITLIYMLVNIAYFAVLSTDEFLESDAVAMSFAKQVMGFLAPVVPLFVSCSCLGGLNGMLFTSARMFFAGAREGHLPEMLSMISIIYLTPLPSLIFLGTTSIAMLFVGDVFVLINYTAFATGLVVTTSTAGLLKMRFTQPNAKTPIKASTNCVRATQLKQSSCIDIYRIHLKIYESHQFEGREVVTPTKYVDRLQRSAEG</sequence>
<name>A0AA36DV07_CYLNA</name>
<dbReference type="AlphaFoldDB" id="A0AA36DV07"/>
<dbReference type="Gene3D" id="1.20.1740.10">
    <property type="entry name" value="Amino acid/polyamine transporter I"/>
    <property type="match status" value="1"/>
</dbReference>
<organism evidence="9 10">
    <name type="scientific">Cylicocyclus nassatus</name>
    <name type="common">Nematode worm</name>
    <dbReference type="NCBI Taxonomy" id="53992"/>
    <lineage>
        <taxon>Eukaryota</taxon>
        <taxon>Metazoa</taxon>
        <taxon>Ecdysozoa</taxon>
        <taxon>Nematoda</taxon>
        <taxon>Chromadorea</taxon>
        <taxon>Rhabditida</taxon>
        <taxon>Rhabditina</taxon>
        <taxon>Rhabditomorpha</taxon>
        <taxon>Strongyloidea</taxon>
        <taxon>Strongylidae</taxon>
        <taxon>Cylicocyclus</taxon>
    </lineage>
</organism>
<feature type="transmembrane region" description="Helical" evidence="8">
    <location>
        <begin position="137"/>
        <end position="155"/>
    </location>
</feature>
<dbReference type="EMBL" id="CATQJL010000112">
    <property type="protein sequence ID" value="CAJ0593271.1"/>
    <property type="molecule type" value="Genomic_DNA"/>
</dbReference>
<feature type="transmembrane region" description="Helical" evidence="8">
    <location>
        <begin position="246"/>
        <end position="267"/>
    </location>
</feature>
<evidence type="ECO:0000313" key="10">
    <source>
        <dbReference type="Proteomes" id="UP001176961"/>
    </source>
</evidence>
<feature type="transmembrane region" description="Helical" evidence="8">
    <location>
        <begin position="287"/>
        <end position="312"/>
    </location>
</feature>
<feature type="transmembrane region" description="Helical" evidence="8">
    <location>
        <begin position="20"/>
        <end position="38"/>
    </location>
</feature>
<dbReference type="PIRSF" id="PIRSF006060">
    <property type="entry name" value="AA_transporter"/>
    <property type="match status" value="1"/>
</dbReference>
<keyword evidence="4" id="KW-1003">Cell membrane</keyword>
<keyword evidence="3" id="KW-0813">Transport</keyword>
<evidence type="ECO:0000256" key="7">
    <source>
        <dbReference type="ARBA" id="ARBA00023136"/>
    </source>
</evidence>
<dbReference type="PANTHER" id="PTHR11785:SF528">
    <property type="entry name" value="AMINO ACID TRANSPORTER PROTEIN JHI-21"/>
    <property type="match status" value="1"/>
</dbReference>
<dbReference type="PROSITE" id="PS51257">
    <property type="entry name" value="PROKAR_LIPOPROTEIN"/>
    <property type="match status" value="1"/>
</dbReference>
<feature type="transmembrane region" description="Helical" evidence="8">
    <location>
        <begin position="167"/>
        <end position="187"/>
    </location>
</feature>